<dbReference type="EMBL" id="BNJF01000002">
    <property type="protein sequence ID" value="GHO46039.1"/>
    <property type="molecule type" value="Genomic_DNA"/>
</dbReference>
<evidence type="ECO:0008006" key="4">
    <source>
        <dbReference type="Google" id="ProtNLM"/>
    </source>
</evidence>
<dbReference type="Proteomes" id="UP000612362">
    <property type="component" value="Unassembled WGS sequence"/>
</dbReference>
<evidence type="ECO:0000313" key="2">
    <source>
        <dbReference type="EMBL" id="GHO46039.1"/>
    </source>
</evidence>
<keyword evidence="3" id="KW-1185">Reference proteome</keyword>
<dbReference type="InterPro" id="IPR011322">
    <property type="entry name" value="N-reg_PII-like_a/b"/>
</dbReference>
<accession>A0A8J3I623</accession>
<dbReference type="SUPFAM" id="SSF54913">
    <property type="entry name" value="GlnB-like"/>
    <property type="match status" value="1"/>
</dbReference>
<dbReference type="PANTHER" id="PTHR35983:SF1">
    <property type="entry name" value="UPF0166 PROTEIN TM_0021"/>
    <property type="match status" value="1"/>
</dbReference>
<evidence type="ECO:0000313" key="3">
    <source>
        <dbReference type="Proteomes" id="UP000612362"/>
    </source>
</evidence>
<proteinExistence type="inferred from homology"/>
<comment type="caution">
    <text evidence="2">The sequence shown here is derived from an EMBL/GenBank/DDBJ whole genome shotgun (WGS) entry which is preliminary data.</text>
</comment>
<dbReference type="Pfam" id="PF02641">
    <property type="entry name" value="DUF190"/>
    <property type="match status" value="1"/>
</dbReference>
<dbReference type="InterPro" id="IPR003793">
    <property type="entry name" value="UPF0166"/>
</dbReference>
<dbReference type="PANTHER" id="PTHR35983">
    <property type="entry name" value="UPF0166 PROTEIN TM_0021"/>
    <property type="match status" value="1"/>
</dbReference>
<organism evidence="2 3">
    <name type="scientific">Ktedonospora formicarum</name>
    <dbReference type="NCBI Taxonomy" id="2778364"/>
    <lineage>
        <taxon>Bacteria</taxon>
        <taxon>Bacillati</taxon>
        <taxon>Chloroflexota</taxon>
        <taxon>Ktedonobacteria</taxon>
        <taxon>Ktedonobacterales</taxon>
        <taxon>Ktedonobacteraceae</taxon>
        <taxon>Ktedonospora</taxon>
    </lineage>
</organism>
<evidence type="ECO:0000256" key="1">
    <source>
        <dbReference type="ARBA" id="ARBA00010554"/>
    </source>
</evidence>
<comment type="similarity">
    <text evidence="1">Belongs to the UPF0166 family.</text>
</comment>
<dbReference type="RefSeq" id="WP_220195444.1">
    <property type="nucleotide sequence ID" value="NZ_BNJF01000002.1"/>
</dbReference>
<gene>
    <name evidence="2" type="ORF">KSX_42020</name>
</gene>
<dbReference type="Gene3D" id="3.30.70.120">
    <property type="match status" value="1"/>
</dbReference>
<protein>
    <recommendedName>
        <fullName evidence="4">DUF190 domain-containing protein</fullName>
    </recommendedName>
</protein>
<dbReference type="AlphaFoldDB" id="A0A8J3I623"/>
<name>A0A8J3I623_9CHLR</name>
<dbReference type="InterPro" id="IPR015867">
    <property type="entry name" value="N-reg_PII/ATP_PRibTrfase_C"/>
</dbReference>
<sequence length="117" mass="13010">MANQLRASSRLRGKRLRIFIGEEQKQQGRPLYQLLLEAAYRHGALVATVLRGIEGFGPQQRLATNRFSDIAENLPLIVDIVIQEQRLSSLLVELDSLVEQGMITSTPIEMLLPGGDA</sequence>
<reference evidence="2" key="1">
    <citation type="submission" date="2020-10" db="EMBL/GenBank/DDBJ databases">
        <title>Taxonomic study of unclassified bacteria belonging to the class Ktedonobacteria.</title>
        <authorList>
            <person name="Yabe S."/>
            <person name="Wang C.M."/>
            <person name="Zheng Y."/>
            <person name="Sakai Y."/>
            <person name="Cavaletti L."/>
            <person name="Monciardini P."/>
            <person name="Donadio S."/>
        </authorList>
    </citation>
    <scope>NUCLEOTIDE SEQUENCE</scope>
    <source>
        <strain evidence="2">SOSP1-1</strain>
    </source>
</reference>